<dbReference type="EMBL" id="BK059146">
    <property type="protein sequence ID" value="DAD57288.1"/>
    <property type="molecule type" value="Genomic_DNA"/>
</dbReference>
<organism evidence="1">
    <name type="scientific">MELD virus sp</name>
    <dbReference type="NCBI Taxonomy" id="2834287"/>
    <lineage>
        <taxon>Viruses</taxon>
    </lineage>
</organism>
<evidence type="ECO:0000313" key="1">
    <source>
        <dbReference type="EMBL" id="DAD57288.1"/>
    </source>
</evidence>
<protein>
    <submittedName>
        <fullName evidence="1">Uncharacterized protein</fullName>
    </submittedName>
</protein>
<accession>A0A8S5L5C7</accession>
<reference evidence="1" key="1">
    <citation type="journal article" date="2021" name="Proc. Natl. Acad. Sci. U.S.A.">
        <title>A Catalog of Tens of Thousands of Viruses from Human Metagenomes Reveals Hidden Associations with Chronic Diseases.</title>
        <authorList>
            <person name="Tisza M.J."/>
            <person name="Buck C.B."/>
        </authorList>
    </citation>
    <scope>NUCLEOTIDE SEQUENCE</scope>
    <source>
        <strain evidence="1">CtWXX4</strain>
    </source>
</reference>
<name>A0A8S5L5C7_9VIRU</name>
<sequence length="236" mass="26474">MNKVMKPVSIINHNTIIPKNVSRYVEHFNTVVLPKSNTYKITSITCKIDTTSLWNVRRTNVINIVNTKGQSVDLTVTAGYFTIDNLCEACSKCIAINHENLAYVTSNCQSISFEDAPDFANMFKLERKRYEYKGVTVPAATEVYDISNGLGVIKIYSSIMKQTFGINSSFIDNLIHVSIGLNNIVTIDNLNIDVIDQSNLDSIEWRVTDMNNNEIALNSNVYVSFTITCFSETRGS</sequence>
<proteinExistence type="predicted"/>